<name>A0AAN6PKV5_9PEZI</name>
<protein>
    <submittedName>
        <fullName evidence="2">Uncharacterized protein</fullName>
    </submittedName>
</protein>
<evidence type="ECO:0000256" key="1">
    <source>
        <dbReference type="SAM" id="SignalP"/>
    </source>
</evidence>
<feature type="signal peptide" evidence="1">
    <location>
        <begin position="1"/>
        <end position="19"/>
    </location>
</feature>
<keyword evidence="3" id="KW-1185">Reference proteome</keyword>
<sequence>MFGLALVAGAAFLAQGVFGEGVHLLNCRSFGDASIPIRTYVSIVAYCANDADCSNISYNIPDNHACIMSSTTAYETFHQWEGSSQSCTFADTGVTFSWNIPANAQSLPDYSSVGTASNGFKTFAGFKDDNHNGANYNYHSCTRKYYYI</sequence>
<dbReference type="AlphaFoldDB" id="A0AAN6PKV5"/>
<organism evidence="2 3">
    <name type="scientific">Parachaetomium inaequale</name>
    <dbReference type="NCBI Taxonomy" id="2588326"/>
    <lineage>
        <taxon>Eukaryota</taxon>
        <taxon>Fungi</taxon>
        <taxon>Dikarya</taxon>
        <taxon>Ascomycota</taxon>
        <taxon>Pezizomycotina</taxon>
        <taxon>Sordariomycetes</taxon>
        <taxon>Sordariomycetidae</taxon>
        <taxon>Sordariales</taxon>
        <taxon>Chaetomiaceae</taxon>
        <taxon>Parachaetomium</taxon>
    </lineage>
</organism>
<feature type="chain" id="PRO_5042848378" evidence="1">
    <location>
        <begin position="20"/>
        <end position="148"/>
    </location>
</feature>
<evidence type="ECO:0000313" key="3">
    <source>
        <dbReference type="Proteomes" id="UP001303115"/>
    </source>
</evidence>
<accession>A0AAN6PKV5</accession>
<gene>
    <name evidence="2" type="ORF">C8A01DRAFT_45071</name>
</gene>
<comment type="caution">
    <text evidence="2">The sequence shown here is derived from an EMBL/GenBank/DDBJ whole genome shotgun (WGS) entry which is preliminary data.</text>
</comment>
<reference evidence="3" key="1">
    <citation type="journal article" date="2023" name="Mol. Phylogenet. Evol.">
        <title>Genome-scale phylogeny and comparative genomics of the fungal order Sordariales.</title>
        <authorList>
            <person name="Hensen N."/>
            <person name="Bonometti L."/>
            <person name="Westerberg I."/>
            <person name="Brannstrom I.O."/>
            <person name="Guillou S."/>
            <person name="Cros-Aarteil S."/>
            <person name="Calhoun S."/>
            <person name="Haridas S."/>
            <person name="Kuo A."/>
            <person name="Mondo S."/>
            <person name="Pangilinan J."/>
            <person name="Riley R."/>
            <person name="LaButti K."/>
            <person name="Andreopoulos B."/>
            <person name="Lipzen A."/>
            <person name="Chen C."/>
            <person name="Yan M."/>
            <person name="Daum C."/>
            <person name="Ng V."/>
            <person name="Clum A."/>
            <person name="Steindorff A."/>
            <person name="Ohm R.A."/>
            <person name="Martin F."/>
            <person name="Silar P."/>
            <person name="Natvig D.O."/>
            <person name="Lalanne C."/>
            <person name="Gautier V."/>
            <person name="Ament-Velasquez S.L."/>
            <person name="Kruys A."/>
            <person name="Hutchinson M.I."/>
            <person name="Powell A.J."/>
            <person name="Barry K."/>
            <person name="Miller A.N."/>
            <person name="Grigoriev I.V."/>
            <person name="Debuchy R."/>
            <person name="Gladieux P."/>
            <person name="Hiltunen Thoren M."/>
            <person name="Johannesson H."/>
        </authorList>
    </citation>
    <scope>NUCLEOTIDE SEQUENCE [LARGE SCALE GENOMIC DNA]</scope>
    <source>
        <strain evidence="3">CBS 284.82</strain>
    </source>
</reference>
<proteinExistence type="predicted"/>
<dbReference type="EMBL" id="MU854350">
    <property type="protein sequence ID" value="KAK4041865.1"/>
    <property type="molecule type" value="Genomic_DNA"/>
</dbReference>
<dbReference type="Proteomes" id="UP001303115">
    <property type="component" value="Unassembled WGS sequence"/>
</dbReference>
<keyword evidence="1" id="KW-0732">Signal</keyword>
<evidence type="ECO:0000313" key="2">
    <source>
        <dbReference type="EMBL" id="KAK4041865.1"/>
    </source>
</evidence>